<gene>
    <name evidence="2" type="ORF">AAA083_06370</name>
</gene>
<reference evidence="2 3" key="1">
    <citation type="submission" date="2024-04" db="EMBL/GenBank/DDBJ databases">
        <title>Human intestinal bacterial collection.</title>
        <authorList>
            <person name="Pauvert C."/>
            <person name="Hitch T.C.A."/>
            <person name="Clavel T."/>
        </authorList>
    </citation>
    <scope>NUCLEOTIDE SEQUENCE [LARGE SCALE GENOMIC DNA]</scope>
    <source>
        <strain evidence="2 3">CLA-KB-H42</strain>
    </source>
</reference>
<comment type="caution">
    <text evidence="2">The sequence shown here is derived from an EMBL/GenBank/DDBJ whole genome shotgun (WGS) entry which is preliminary data.</text>
</comment>
<keyword evidence="1" id="KW-0472">Membrane</keyword>
<feature type="transmembrane region" description="Helical" evidence="1">
    <location>
        <begin position="77"/>
        <end position="103"/>
    </location>
</feature>
<protein>
    <submittedName>
        <fullName evidence="2">DUF3267 domain-containing protein</fullName>
    </submittedName>
</protein>
<keyword evidence="3" id="KW-1185">Reference proteome</keyword>
<feature type="transmembrane region" description="Helical" evidence="1">
    <location>
        <begin position="135"/>
        <end position="157"/>
    </location>
</feature>
<feature type="transmembrane region" description="Helical" evidence="1">
    <location>
        <begin position="163"/>
        <end position="184"/>
    </location>
</feature>
<dbReference type="InterPro" id="IPR021683">
    <property type="entry name" value="DUF3267"/>
</dbReference>
<dbReference type="Pfam" id="PF11667">
    <property type="entry name" value="DUF3267"/>
    <property type="match status" value="1"/>
</dbReference>
<keyword evidence="1" id="KW-0812">Transmembrane</keyword>
<proteinExistence type="predicted"/>
<evidence type="ECO:0000313" key="3">
    <source>
        <dbReference type="Proteomes" id="UP001487305"/>
    </source>
</evidence>
<dbReference type="EMBL" id="JBBNOP010000004">
    <property type="protein sequence ID" value="MEQ3362595.1"/>
    <property type="molecule type" value="Genomic_DNA"/>
</dbReference>
<name>A0ABV1JBY4_9ACTN</name>
<sequence>MQNEERKLTPAELKRKEEFEETEAAFAMQGYRKERLTMGIVAANIFALGIALPIDIVLGIAFFAIHPAGSLTFDFAGALGVLAAFIVLIVVHELIHGLVWSLYAKGGRKAISFGFIVEYLTPYCSCSEPLPKHAYIIGALAPTVVLGLLPVLASYALGSIPLFAVGALMIIGGGGDMAIVLKLLRFKPEGTEVLLLDHPYELGLAAFVK</sequence>
<keyword evidence="1" id="KW-1133">Transmembrane helix</keyword>
<feature type="transmembrane region" description="Helical" evidence="1">
    <location>
        <begin position="36"/>
        <end position="65"/>
    </location>
</feature>
<accession>A0ABV1JBY4</accession>
<evidence type="ECO:0000256" key="1">
    <source>
        <dbReference type="SAM" id="Phobius"/>
    </source>
</evidence>
<dbReference type="Proteomes" id="UP001487305">
    <property type="component" value="Unassembled WGS sequence"/>
</dbReference>
<dbReference type="RefSeq" id="WP_102374610.1">
    <property type="nucleotide sequence ID" value="NZ_JBBNOP010000004.1"/>
</dbReference>
<evidence type="ECO:0000313" key="2">
    <source>
        <dbReference type="EMBL" id="MEQ3362595.1"/>
    </source>
</evidence>
<organism evidence="2 3">
    <name type="scientific">Raoultibacter massiliensis</name>
    <dbReference type="NCBI Taxonomy" id="1852371"/>
    <lineage>
        <taxon>Bacteria</taxon>
        <taxon>Bacillati</taxon>
        <taxon>Actinomycetota</taxon>
        <taxon>Coriobacteriia</taxon>
        <taxon>Eggerthellales</taxon>
        <taxon>Eggerthellaceae</taxon>
        <taxon>Raoultibacter</taxon>
    </lineage>
</organism>